<dbReference type="SUPFAM" id="SSF48403">
    <property type="entry name" value="Ankyrin repeat"/>
    <property type="match status" value="1"/>
</dbReference>
<keyword evidence="10" id="KW-0407">Ion channel</keyword>
<dbReference type="Gene3D" id="1.10.287.70">
    <property type="match status" value="2"/>
</dbReference>
<feature type="transmembrane region" description="Helical" evidence="12">
    <location>
        <begin position="1006"/>
        <end position="1025"/>
    </location>
</feature>
<dbReference type="InterPro" id="IPR052076">
    <property type="entry name" value="TRP_cation_channel"/>
</dbReference>
<feature type="compositionally biased region" description="Basic and acidic residues" evidence="11">
    <location>
        <begin position="1221"/>
        <end position="1233"/>
    </location>
</feature>
<evidence type="ECO:0000256" key="3">
    <source>
        <dbReference type="ARBA" id="ARBA00022606"/>
    </source>
</evidence>
<dbReference type="Gene3D" id="1.25.40.20">
    <property type="entry name" value="Ankyrin repeat-containing domain"/>
    <property type="match status" value="3"/>
</dbReference>
<keyword evidence="4 12" id="KW-0812">Transmembrane</keyword>
<dbReference type="InterPro" id="IPR005821">
    <property type="entry name" value="Ion_trans_dom"/>
</dbReference>
<evidence type="ECO:0000256" key="2">
    <source>
        <dbReference type="ARBA" id="ARBA00022448"/>
    </source>
</evidence>
<evidence type="ECO:0000256" key="12">
    <source>
        <dbReference type="SAM" id="Phobius"/>
    </source>
</evidence>
<evidence type="ECO:0000256" key="8">
    <source>
        <dbReference type="ARBA" id="ARBA00023065"/>
    </source>
</evidence>
<evidence type="ECO:0000256" key="4">
    <source>
        <dbReference type="ARBA" id="ARBA00022692"/>
    </source>
</evidence>
<keyword evidence="3" id="KW-0716">Sensory transduction</keyword>
<keyword evidence="6 12" id="KW-1133">Transmembrane helix</keyword>
<sequence length="1319" mass="150268">MRVKYRERAVYFCARWNQSLFGSHDRKMWKIRKGSATPLTEVTSGVSASFNYKAWKEEKRQAEERLFETLQTTIEDRDLEGFRVLFREGVNQLWNIYQKLPDRKSDCRLQVRQNEKVQNLFANICQRDGSGEFIETFLRELPMVNDEIHQQARKEDPSFNPRKEPNRALHIAIQAEAFENVKVLLQQDEVDVNALWKLKKFTPIMMLFTVASSDNLSEVSELLITLAEENADINIGDYRLHPLSVLCRNENLTSEEKRNLLEICLAQFNCDVDNLYRGQARKDIDALNLQGLVVEVQPADVTPALLESFIMEGKEVEFGQRFGEFFSGSLSGDLGDVYKMLKLAASKGRNVCVEVMFKKLKEGKTFDDSTIDQINLSKQLKIICKNGFSRVLKLFLDNINSRICNKHPLLLTAVRELYKNKTTARQRCFELLLEDRRVSVEGCDDAGQTALHYAVQHGMDREALEIMTKRTPYLGSTNRNHETPLHSMNPDVLGAFLDSRVSATAEELQLNLNGLLPSKHKTNCSASETDLVWYLSESENLRPLLRHPVISTLIRINRFQFPKGFDFFHLLNKFREMSIVILAVWSLCSPNRTTSALLILLTGIDVIVHLGLFPSTALSTSIVMLETVSRGFLKILLVYAILIVSFGFSFYVMFTKSSSAANDADQPSTGEDFNNFSSIRGSLVKSLVMMIGEFDASEIPFDSHALSYFTFVTFVVLVTLVVANLINGVAVSDISEIRQEAEVAALAKWLENLRRFEKIFSHFEWIRRRTSFFYRYAPSVSVRLQEGNIIVLARIDAAGKSAKDSEEILNIFPGWGFFCHCIDPDTCSAAKDIVRRQNAARIGAVPQEEYGERLLRLEQKEVCQNGFARVLKLFLANIKSRIECKHPLLLTSLRELRKSRTQVRLDCFKQLLNDRRIMAYARDDHNQTALHYAIHHGMDQEAKEIMLKKAPYLWKLNDNQESPLHSMKADILEAFLDSKVTIPQESKEIQLGLNEFKLPRGHTNNAVLSVLILLAGIDVIVHLRLFPYASLTTSIVMLETVSKSFLKILLIYLIIIISFGCSFFVLFSNYASQDQLEDSAQNSTTKDDFNNFSTLQGSLVKSLVMMIGELDASEIEFNGHKLSYIVFICFVFFVTLVVANLINGVAVSDITEIRQQAQVAALANRVEMLRRFEKCLSFSIFSKWRKSSLFFTRYEPKITIRTNLDNQVVLTRKKVSSTPPEEPKQTKNPERKFDVMGRCGYFHHGVDEDTVNDAKNIAIRNHNRPRSLDAVFEQLKRVEDRIAQMEGKKTKAGKGDGGHGTEHGTRSRLSESTSHGHDK</sequence>
<dbReference type="EMBL" id="JBEHCU010009600">
    <property type="protein sequence ID" value="KAL1379599.1"/>
    <property type="molecule type" value="Genomic_DNA"/>
</dbReference>
<feature type="region of interest" description="Disordered" evidence="11">
    <location>
        <begin position="1282"/>
        <end position="1319"/>
    </location>
</feature>
<dbReference type="InterPro" id="IPR036770">
    <property type="entry name" value="Ankyrin_rpt-contain_sf"/>
</dbReference>
<keyword evidence="15" id="KW-1185">Reference proteome</keyword>
<feature type="transmembrane region" description="Helical" evidence="12">
    <location>
        <begin position="1122"/>
        <end position="1142"/>
    </location>
</feature>
<feature type="transmembrane region" description="Helical" evidence="12">
    <location>
        <begin position="635"/>
        <end position="654"/>
    </location>
</feature>
<comment type="caution">
    <text evidence="14">The sequence shown here is derived from an EMBL/GenBank/DDBJ whole genome shotgun (WGS) entry which is preliminary data.</text>
</comment>
<feature type="transmembrane region" description="Helical" evidence="12">
    <location>
        <begin position="596"/>
        <end position="623"/>
    </location>
</feature>
<dbReference type="Pfam" id="PF00520">
    <property type="entry name" value="Ion_trans"/>
    <property type="match status" value="2"/>
</dbReference>
<dbReference type="InterPro" id="IPR002110">
    <property type="entry name" value="Ankyrin_rpt"/>
</dbReference>
<feature type="transmembrane region" description="Helical" evidence="12">
    <location>
        <begin position="705"/>
        <end position="726"/>
    </location>
</feature>
<gene>
    <name evidence="14" type="ORF">pipiens_014778</name>
</gene>
<feature type="transmembrane region" description="Helical" evidence="12">
    <location>
        <begin position="1045"/>
        <end position="1067"/>
    </location>
</feature>
<comment type="subcellular location">
    <subcellularLocation>
        <location evidence="1">Membrane</location>
        <topology evidence="1">Multi-pass membrane protein</topology>
    </subcellularLocation>
</comment>
<keyword evidence="9 12" id="KW-0472">Membrane</keyword>
<evidence type="ECO:0000256" key="6">
    <source>
        <dbReference type="ARBA" id="ARBA00022989"/>
    </source>
</evidence>
<evidence type="ECO:0000256" key="7">
    <source>
        <dbReference type="ARBA" id="ARBA00023043"/>
    </source>
</evidence>
<dbReference type="GO" id="GO:0034703">
    <property type="term" value="C:cation channel complex"/>
    <property type="evidence" value="ECO:0007669"/>
    <property type="project" value="UniProtKB-ARBA"/>
</dbReference>
<dbReference type="PANTHER" id="PTHR47143:SF4">
    <property type="entry name" value="TRANSIENT RECEPTOR POTENTIAL CATION CHANNEL PROTEIN PAINLESS"/>
    <property type="match status" value="1"/>
</dbReference>
<evidence type="ECO:0000313" key="15">
    <source>
        <dbReference type="Proteomes" id="UP001562425"/>
    </source>
</evidence>
<keyword evidence="5" id="KW-0677">Repeat</keyword>
<dbReference type="Proteomes" id="UP001562425">
    <property type="component" value="Unassembled WGS sequence"/>
</dbReference>
<evidence type="ECO:0000259" key="13">
    <source>
        <dbReference type="Pfam" id="PF00520"/>
    </source>
</evidence>
<feature type="domain" description="Ion transport" evidence="13">
    <location>
        <begin position="618"/>
        <end position="741"/>
    </location>
</feature>
<dbReference type="SMART" id="SM00248">
    <property type="entry name" value="ANK"/>
    <property type="match status" value="4"/>
</dbReference>
<keyword evidence="7" id="KW-0040">ANK repeat</keyword>
<evidence type="ECO:0000256" key="10">
    <source>
        <dbReference type="ARBA" id="ARBA00023303"/>
    </source>
</evidence>
<name>A0ABD1CV85_CULPP</name>
<accession>A0ABD1CV85</accession>
<keyword evidence="2" id="KW-0813">Transport</keyword>
<evidence type="ECO:0000313" key="14">
    <source>
        <dbReference type="EMBL" id="KAL1379599.1"/>
    </source>
</evidence>
<reference evidence="14 15" key="1">
    <citation type="submission" date="2024-05" db="EMBL/GenBank/DDBJ databases">
        <title>Culex pipiens pipiens assembly and annotation.</title>
        <authorList>
            <person name="Alout H."/>
            <person name="Durand T."/>
        </authorList>
    </citation>
    <scope>NUCLEOTIDE SEQUENCE [LARGE SCALE GENOMIC DNA]</scope>
    <source>
        <strain evidence="14">HA-2024</strain>
        <tissue evidence="14">Whole body</tissue>
    </source>
</reference>
<feature type="region of interest" description="Disordered" evidence="11">
    <location>
        <begin position="1213"/>
        <end position="1233"/>
    </location>
</feature>
<evidence type="ECO:0000256" key="9">
    <source>
        <dbReference type="ARBA" id="ARBA00023136"/>
    </source>
</evidence>
<evidence type="ECO:0000256" key="5">
    <source>
        <dbReference type="ARBA" id="ARBA00022737"/>
    </source>
</evidence>
<proteinExistence type="predicted"/>
<dbReference type="GO" id="GO:0034220">
    <property type="term" value="P:monoatomic ion transmembrane transport"/>
    <property type="evidence" value="ECO:0007669"/>
    <property type="project" value="UniProtKB-KW"/>
</dbReference>
<organism evidence="14 15">
    <name type="scientific">Culex pipiens pipiens</name>
    <name type="common">Northern house mosquito</name>
    <dbReference type="NCBI Taxonomy" id="38569"/>
    <lineage>
        <taxon>Eukaryota</taxon>
        <taxon>Metazoa</taxon>
        <taxon>Ecdysozoa</taxon>
        <taxon>Arthropoda</taxon>
        <taxon>Hexapoda</taxon>
        <taxon>Insecta</taxon>
        <taxon>Pterygota</taxon>
        <taxon>Neoptera</taxon>
        <taxon>Endopterygota</taxon>
        <taxon>Diptera</taxon>
        <taxon>Nematocera</taxon>
        <taxon>Culicoidea</taxon>
        <taxon>Culicidae</taxon>
        <taxon>Culicinae</taxon>
        <taxon>Culicini</taxon>
        <taxon>Culex</taxon>
        <taxon>Culex</taxon>
    </lineage>
</organism>
<protein>
    <recommendedName>
        <fullName evidence="13">Ion transport domain-containing protein</fullName>
    </recommendedName>
</protein>
<evidence type="ECO:0000256" key="1">
    <source>
        <dbReference type="ARBA" id="ARBA00004141"/>
    </source>
</evidence>
<feature type="domain" description="Ion transport" evidence="13">
    <location>
        <begin position="1020"/>
        <end position="1158"/>
    </location>
</feature>
<keyword evidence="8" id="KW-0406">Ion transport</keyword>
<evidence type="ECO:0000256" key="11">
    <source>
        <dbReference type="SAM" id="MobiDB-lite"/>
    </source>
</evidence>
<dbReference type="PANTHER" id="PTHR47143">
    <property type="entry name" value="TRANSIENT RECEPTOR POTENTIAL CATION CHANNEL PROTEIN PAINLESS"/>
    <property type="match status" value="1"/>
</dbReference>